<organism evidence="1 2">
    <name type="scientific">Anaerotignum lactatifermentans</name>
    <dbReference type="NCBI Taxonomy" id="160404"/>
    <lineage>
        <taxon>Bacteria</taxon>
        <taxon>Bacillati</taxon>
        <taxon>Bacillota</taxon>
        <taxon>Clostridia</taxon>
        <taxon>Lachnospirales</taxon>
        <taxon>Anaerotignaceae</taxon>
        <taxon>Anaerotignum</taxon>
    </lineage>
</organism>
<gene>
    <name evidence="1" type="ORF">B5G26_15555</name>
</gene>
<sequence length="70" mass="8224">MDSGCICFFMKKFLENLLFSRKVTLEKRKLLWFFAGGKQTEGGKDGLLFGRESQNLRKNQIFSPQSVYFY</sequence>
<dbReference type="Proteomes" id="UP000195455">
    <property type="component" value="Unassembled WGS sequence"/>
</dbReference>
<dbReference type="EMBL" id="NFHM01000044">
    <property type="protein sequence ID" value="OUN39210.1"/>
    <property type="molecule type" value="Genomic_DNA"/>
</dbReference>
<protein>
    <submittedName>
        <fullName evidence="1">Uncharacterized protein</fullName>
    </submittedName>
</protein>
<proteinExistence type="predicted"/>
<dbReference type="AlphaFoldDB" id="A0A1Y3U1P1"/>
<reference evidence="2" key="1">
    <citation type="submission" date="2017-04" db="EMBL/GenBank/DDBJ databases">
        <title>Function of individual gut microbiota members based on whole genome sequencing of pure cultures obtained from chicken caecum.</title>
        <authorList>
            <person name="Medvecky M."/>
            <person name="Cejkova D."/>
            <person name="Polansky O."/>
            <person name="Karasova D."/>
            <person name="Kubasova T."/>
            <person name="Cizek A."/>
            <person name="Rychlik I."/>
        </authorList>
    </citation>
    <scope>NUCLEOTIDE SEQUENCE [LARGE SCALE GENOMIC DNA]</scope>
    <source>
        <strain evidence="2">An75</strain>
    </source>
</reference>
<accession>A0A1Y3U1P1</accession>
<evidence type="ECO:0000313" key="1">
    <source>
        <dbReference type="EMBL" id="OUN39210.1"/>
    </source>
</evidence>
<evidence type="ECO:0000313" key="2">
    <source>
        <dbReference type="Proteomes" id="UP000195455"/>
    </source>
</evidence>
<comment type="caution">
    <text evidence="1">The sequence shown here is derived from an EMBL/GenBank/DDBJ whole genome shotgun (WGS) entry which is preliminary data.</text>
</comment>
<name>A0A1Y3U1P1_9FIRM</name>